<sequence>MVGAAHVGMYSKCGSCHSAFGESMEEMETESAFEIFDFMLAEMVQPNSATFVSVLSDCTHMDQVDRGLQVFKMMTKRVNLGACKSYLDSKLGEEMATKFLEIESQNPAPLVVFH</sequence>
<protein>
    <recommendedName>
        <fullName evidence="3">Pentatricopeptide</fullName>
    </recommendedName>
</protein>
<dbReference type="GO" id="GO:0009451">
    <property type="term" value="P:RNA modification"/>
    <property type="evidence" value="ECO:0007669"/>
    <property type="project" value="InterPro"/>
</dbReference>
<reference evidence="2" key="1">
    <citation type="journal article" date="2020" name="Nat. Commun.">
        <title>Genome sequence of the cluster root forming white lupin.</title>
        <authorList>
            <person name="Hufnagel B."/>
            <person name="Marques A."/>
            <person name="Soriano A."/>
            <person name="Marques L."/>
            <person name="Divol F."/>
            <person name="Doumas P."/>
            <person name="Sallet E."/>
            <person name="Mancinotti D."/>
            <person name="Carrere S."/>
            <person name="Marande W."/>
            <person name="Arribat S."/>
            <person name="Keller J."/>
            <person name="Huneau C."/>
            <person name="Blein T."/>
            <person name="Aime D."/>
            <person name="Laguerre M."/>
            <person name="Taylor J."/>
            <person name="Schubert V."/>
            <person name="Nelson M."/>
            <person name="Geu-Flores F."/>
            <person name="Crespi M."/>
            <person name="Gallardo-Guerrero K."/>
            <person name="Delaux P.-M."/>
            <person name="Salse J."/>
            <person name="Berges H."/>
            <person name="Guyot R."/>
            <person name="Gouzy J."/>
            <person name="Peret B."/>
        </authorList>
    </citation>
    <scope>NUCLEOTIDE SEQUENCE [LARGE SCALE GENOMIC DNA]</scope>
    <source>
        <strain evidence="2">cv. Amiga</strain>
    </source>
</reference>
<dbReference type="InterPro" id="IPR011990">
    <property type="entry name" value="TPR-like_helical_dom_sf"/>
</dbReference>
<dbReference type="PANTHER" id="PTHR47926">
    <property type="entry name" value="PENTATRICOPEPTIDE REPEAT-CONTAINING PROTEIN"/>
    <property type="match status" value="1"/>
</dbReference>
<name>A0A6A4QNN3_LUPAL</name>
<accession>A0A6A4QNN3</accession>
<dbReference type="EMBL" id="WOCE01000004">
    <property type="protein sequence ID" value="KAE9615530.1"/>
    <property type="molecule type" value="Genomic_DNA"/>
</dbReference>
<dbReference type="OrthoDB" id="185373at2759"/>
<dbReference type="AlphaFoldDB" id="A0A6A4QNN3"/>
<gene>
    <name evidence="1" type="ORF">Lalb_Chr04g0256271</name>
</gene>
<evidence type="ECO:0000313" key="2">
    <source>
        <dbReference type="Proteomes" id="UP000447434"/>
    </source>
</evidence>
<dbReference type="GO" id="GO:0003723">
    <property type="term" value="F:RNA binding"/>
    <property type="evidence" value="ECO:0007669"/>
    <property type="project" value="InterPro"/>
</dbReference>
<evidence type="ECO:0000313" key="1">
    <source>
        <dbReference type="EMBL" id="KAE9615530.1"/>
    </source>
</evidence>
<dbReference type="Proteomes" id="UP000447434">
    <property type="component" value="Chromosome 4"/>
</dbReference>
<proteinExistence type="predicted"/>
<organism evidence="1 2">
    <name type="scientific">Lupinus albus</name>
    <name type="common">White lupine</name>
    <name type="synonym">Lupinus termis</name>
    <dbReference type="NCBI Taxonomy" id="3870"/>
    <lineage>
        <taxon>Eukaryota</taxon>
        <taxon>Viridiplantae</taxon>
        <taxon>Streptophyta</taxon>
        <taxon>Embryophyta</taxon>
        <taxon>Tracheophyta</taxon>
        <taxon>Spermatophyta</taxon>
        <taxon>Magnoliopsida</taxon>
        <taxon>eudicotyledons</taxon>
        <taxon>Gunneridae</taxon>
        <taxon>Pentapetalae</taxon>
        <taxon>rosids</taxon>
        <taxon>fabids</taxon>
        <taxon>Fabales</taxon>
        <taxon>Fabaceae</taxon>
        <taxon>Papilionoideae</taxon>
        <taxon>50 kb inversion clade</taxon>
        <taxon>genistoids sensu lato</taxon>
        <taxon>core genistoids</taxon>
        <taxon>Genisteae</taxon>
        <taxon>Lupinus</taxon>
    </lineage>
</organism>
<comment type="caution">
    <text evidence="1">The sequence shown here is derived from an EMBL/GenBank/DDBJ whole genome shotgun (WGS) entry which is preliminary data.</text>
</comment>
<evidence type="ECO:0008006" key="3">
    <source>
        <dbReference type="Google" id="ProtNLM"/>
    </source>
</evidence>
<dbReference type="InterPro" id="IPR046960">
    <property type="entry name" value="PPR_At4g14850-like_plant"/>
</dbReference>
<dbReference type="Gene3D" id="1.25.40.10">
    <property type="entry name" value="Tetratricopeptide repeat domain"/>
    <property type="match status" value="1"/>
</dbReference>
<keyword evidence="2" id="KW-1185">Reference proteome</keyword>